<dbReference type="EMBL" id="BALG01000348">
    <property type="protein sequence ID" value="GAC44103.1"/>
    <property type="molecule type" value="Genomic_DNA"/>
</dbReference>
<comment type="caution">
    <text evidence="2">The sequence shown here is derived from an EMBL/GenBank/DDBJ whole genome shotgun (WGS) entry which is preliminary data.</text>
</comment>
<dbReference type="AlphaFoldDB" id="M9M883"/>
<evidence type="ECO:0000313" key="2">
    <source>
        <dbReference type="EMBL" id="GAC44103.1"/>
    </source>
</evidence>
<sequence length="102" mass="11598">ALDPANSWAFKKINAEIARKKALGKTLKKTPAKTSAKTNFELDENEKVLSVRKYALKWNAIKELQIFRVEKSQMAIFVSGKVKEEIERNNITGCDFLEVKVV</sequence>
<name>M9M883_PAEPP</name>
<organism evidence="2 3">
    <name type="scientific">Paenibacillus popilliae ATCC 14706</name>
    <dbReference type="NCBI Taxonomy" id="1212764"/>
    <lineage>
        <taxon>Bacteria</taxon>
        <taxon>Bacillati</taxon>
        <taxon>Bacillota</taxon>
        <taxon>Bacilli</taxon>
        <taxon>Bacillales</taxon>
        <taxon>Paenibacillaceae</taxon>
        <taxon>Paenibacillus</taxon>
    </lineage>
</organism>
<protein>
    <submittedName>
        <fullName evidence="2">Glucan phosphorylase</fullName>
    </submittedName>
</protein>
<dbReference type="InterPro" id="IPR012433">
    <property type="entry name" value="Imm11"/>
</dbReference>
<keyword evidence="3" id="KW-1185">Reference proteome</keyword>
<reference evidence="2 3" key="1">
    <citation type="submission" date="2012-10" db="EMBL/GenBank/DDBJ databases">
        <title>Draft Genome Sequence of Paenibacillus popilliae ATCC 14706T.</title>
        <authorList>
            <person name="Iiyama K."/>
            <person name="Mori K."/>
            <person name="Mon H."/>
            <person name="Chieda Y."/>
            <person name="Lee J.M."/>
            <person name="Kusakabe T."/>
            <person name="Tashiro K."/>
            <person name="Asano S."/>
            <person name="Yasunaga-Aoki C."/>
            <person name="Shimizu S."/>
        </authorList>
    </citation>
    <scope>NUCLEOTIDE SEQUENCE [LARGE SCALE GENOMIC DNA]</scope>
    <source>
        <strain evidence="2 3">ATCC 14706</strain>
    </source>
</reference>
<accession>M9M883</accession>
<evidence type="ECO:0000313" key="3">
    <source>
        <dbReference type="Proteomes" id="UP000029453"/>
    </source>
</evidence>
<feature type="domain" description="Immunity MXAN-0049 protein" evidence="1">
    <location>
        <begin position="47"/>
        <end position="100"/>
    </location>
</feature>
<dbReference type="Proteomes" id="UP000029453">
    <property type="component" value="Unassembled WGS sequence"/>
</dbReference>
<proteinExistence type="predicted"/>
<evidence type="ECO:0000259" key="1">
    <source>
        <dbReference type="Pfam" id="PF07791"/>
    </source>
</evidence>
<dbReference type="Pfam" id="PF07791">
    <property type="entry name" value="Imm11"/>
    <property type="match status" value="1"/>
</dbReference>
<gene>
    <name evidence="2" type="ORF">PPOP_3506</name>
</gene>
<feature type="non-terminal residue" evidence="2">
    <location>
        <position position="1"/>
    </location>
</feature>
<dbReference type="RefSeq" id="WP_006287889.1">
    <property type="nucleotide sequence ID" value="NZ_BALG01000348.1"/>
</dbReference>